<dbReference type="InterPro" id="IPR004358">
    <property type="entry name" value="Sig_transdc_His_kin-like_C"/>
</dbReference>
<dbReference type="PRINTS" id="PR00344">
    <property type="entry name" value="BCTRLSENSOR"/>
</dbReference>
<evidence type="ECO:0000256" key="10">
    <source>
        <dbReference type="SAM" id="Phobius"/>
    </source>
</evidence>
<evidence type="ECO:0000256" key="2">
    <source>
        <dbReference type="ARBA" id="ARBA00004370"/>
    </source>
</evidence>
<dbReference type="Gene3D" id="3.30.565.10">
    <property type="entry name" value="Histidine kinase-like ATPase, C-terminal domain"/>
    <property type="match status" value="1"/>
</dbReference>
<dbReference type="InterPro" id="IPR003594">
    <property type="entry name" value="HATPase_dom"/>
</dbReference>
<dbReference type="Gene3D" id="1.10.287.130">
    <property type="match status" value="1"/>
</dbReference>
<dbReference type="InterPro" id="IPR005467">
    <property type="entry name" value="His_kinase_dom"/>
</dbReference>
<evidence type="ECO:0000313" key="12">
    <source>
        <dbReference type="EMBL" id="GGG30645.1"/>
    </source>
</evidence>
<keyword evidence="13" id="KW-1185">Reference proteome</keyword>
<dbReference type="InterPro" id="IPR036890">
    <property type="entry name" value="HATPase_C_sf"/>
</dbReference>
<keyword evidence="5" id="KW-0808">Transferase</keyword>
<evidence type="ECO:0000256" key="9">
    <source>
        <dbReference type="ARBA" id="ARBA00023012"/>
    </source>
</evidence>
<dbReference type="PROSITE" id="PS50109">
    <property type="entry name" value="HIS_KIN"/>
    <property type="match status" value="1"/>
</dbReference>
<dbReference type="SMART" id="SM00388">
    <property type="entry name" value="HisKA"/>
    <property type="match status" value="1"/>
</dbReference>
<dbReference type="EC" id="2.7.13.3" evidence="3"/>
<keyword evidence="10" id="KW-1133">Transmembrane helix</keyword>
<dbReference type="InterPro" id="IPR036097">
    <property type="entry name" value="HisK_dim/P_sf"/>
</dbReference>
<keyword evidence="10" id="KW-0812">Transmembrane</keyword>
<dbReference type="GO" id="GO:0007234">
    <property type="term" value="P:osmosensory signaling via phosphorelay pathway"/>
    <property type="evidence" value="ECO:0007669"/>
    <property type="project" value="TreeGrafter"/>
</dbReference>
<dbReference type="GO" id="GO:0000156">
    <property type="term" value="F:phosphorelay response regulator activity"/>
    <property type="evidence" value="ECO:0007669"/>
    <property type="project" value="TreeGrafter"/>
</dbReference>
<evidence type="ECO:0000259" key="11">
    <source>
        <dbReference type="PROSITE" id="PS50109"/>
    </source>
</evidence>
<name>A0A917G9K4_9BACI</name>
<dbReference type="CDD" id="cd00075">
    <property type="entry name" value="HATPase"/>
    <property type="match status" value="1"/>
</dbReference>
<dbReference type="Pfam" id="PF00512">
    <property type="entry name" value="HisKA"/>
    <property type="match status" value="1"/>
</dbReference>
<evidence type="ECO:0000256" key="5">
    <source>
        <dbReference type="ARBA" id="ARBA00022679"/>
    </source>
</evidence>
<dbReference type="SUPFAM" id="SSF55874">
    <property type="entry name" value="ATPase domain of HSP90 chaperone/DNA topoisomerase II/histidine kinase"/>
    <property type="match status" value="1"/>
</dbReference>
<proteinExistence type="predicted"/>
<comment type="caution">
    <text evidence="12">The sequence shown here is derived from an EMBL/GenBank/DDBJ whole genome shotgun (WGS) entry which is preliminary data.</text>
</comment>
<dbReference type="GO" id="GO:0005524">
    <property type="term" value="F:ATP binding"/>
    <property type="evidence" value="ECO:0007669"/>
    <property type="project" value="UniProtKB-KW"/>
</dbReference>
<protein>
    <recommendedName>
        <fullName evidence="3">histidine kinase</fullName>
        <ecNumber evidence="3">2.7.13.3</ecNumber>
    </recommendedName>
</protein>
<keyword evidence="4" id="KW-0597">Phosphoprotein</keyword>
<reference evidence="12" key="1">
    <citation type="journal article" date="2014" name="Int. J. Syst. Evol. Microbiol.">
        <title>Complete genome sequence of Corynebacterium casei LMG S-19264T (=DSM 44701T), isolated from a smear-ripened cheese.</title>
        <authorList>
            <consortium name="US DOE Joint Genome Institute (JGI-PGF)"/>
            <person name="Walter F."/>
            <person name="Albersmeier A."/>
            <person name="Kalinowski J."/>
            <person name="Ruckert C."/>
        </authorList>
    </citation>
    <scope>NUCLEOTIDE SEQUENCE</scope>
    <source>
        <strain evidence="12">CGMCC 1.15760</strain>
    </source>
</reference>
<dbReference type="Pfam" id="PF02518">
    <property type="entry name" value="HATPase_c"/>
    <property type="match status" value="1"/>
</dbReference>
<feature type="transmembrane region" description="Helical" evidence="10">
    <location>
        <begin position="46"/>
        <end position="64"/>
    </location>
</feature>
<dbReference type="RefSeq" id="WP_188615554.1">
    <property type="nucleotide sequence ID" value="NZ_BMJT01000010.1"/>
</dbReference>
<feature type="domain" description="Histidine kinase" evidence="11">
    <location>
        <begin position="140"/>
        <end position="359"/>
    </location>
</feature>
<dbReference type="InterPro" id="IPR003661">
    <property type="entry name" value="HisK_dim/P_dom"/>
</dbReference>
<dbReference type="InterPro" id="IPR050351">
    <property type="entry name" value="BphY/WalK/GraS-like"/>
</dbReference>
<dbReference type="GO" id="GO:0000155">
    <property type="term" value="F:phosphorelay sensor kinase activity"/>
    <property type="evidence" value="ECO:0007669"/>
    <property type="project" value="InterPro"/>
</dbReference>
<sequence length="361" mass="41512">MKLQSRFILYLLLGIVVWVICLGVAMPIVLEIIVPQFALQEDEAGIIAILLVSFLYLLSFGWYVSSPLLVILRRIHQIANHEENITYDKANMYNRKGKLKVRYRLYREVIWQLDDMQKQLMQAKVEREQVEVAKREWLAGVSHDLKTPLTYIKGYTTLLLNQDYEWTVQEQRNFVYEIKDKSQHLETLIADLNLALRMDEQRMITLHCTKQNIVTFIQSLLAANSNAYANKGYTFELHTTMEYCACVFDASILQRALQNIYQNAILHNAGPLCITTTLTRDKEILCIRIEDNGEGMDEDTLCHLFTRYYRGTTTDSDTEGTGLGMAIVQSLIEAHDGNIVADSVLQQGTCFTITLPIRDKL</sequence>
<dbReference type="SMART" id="SM00387">
    <property type="entry name" value="HATPase_c"/>
    <property type="match status" value="1"/>
</dbReference>
<comment type="catalytic activity">
    <reaction evidence="1">
        <text>ATP + protein L-histidine = ADP + protein N-phospho-L-histidine.</text>
        <dbReference type="EC" id="2.7.13.3"/>
    </reaction>
</comment>
<evidence type="ECO:0000313" key="13">
    <source>
        <dbReference type="Proteomes" id="UP000616608"/>
    </source>
</evidence>
<evidence type="ECO:0000256" key="6">
    <source>
        <dbReference type="ARBA" id="ARBA00022741"/>
    </source>
</evidence>
<comment type="subcellular location">
    <subcellularLocation>
        <location evidence="2">Membrane</location>
    </subcellularLocation>
</comment>
<evidence type="ECO:0000256" key="1">
    <source>
        <dbReference type="ARBA" id="ARBA00000085"/>
    </source>
</evidence>
<dbReference type="PANTHER" id="PTHR42878">
    <property type="entry name" value="TWO-COMPONENT HISTIDINE KINASE"/>
    <property type="match status" value="1"/>
</dbReference>
<evidence type="ECO:0000256" key="8">
    <source>
        <dbReference type="ARBA" id="ARBA00022840"/>
    </source>
</evidence>
<dbReference type="Proteomes" id="UP000616608">
    <property type="component" value="Unassembled WGS sequence"/>
</dbReference>
<dbReference type="CDD" id="cd00082">
    <property type="entry name" value="HisKA"/>
    <property type="match status" value="1"/>
</dbReference>
<organism evidence="12 13">
    <name type="scientific">Lysinibacillus alkalisoli</name>
    <dbReference type="NCBI Taxonomy" id="1911548"/>
    <lineage>
        <taxon>Bacteria</taxon>
        <taxon>Bacillati</taxon>
        <taxon>Bacillota</taxon>
        <taxon>Bacilli</taxon>
        <taxon>Bacillales</taxon>
        <taxon>Bacillaceae</taxon>
        <taxon>Lysinibacillus</taxon>
    </lineage>
</organism>
<keyword evidence="6" id="KW-0547">Nucleotide-binding</keyword>
<dbReference type="AlphaFoldDB" id="A0A917G9K4"/>
<feature type="transmembrane region" description="Helical" evidence="10">
    <location>
        <begin position="7"/>
        <end position="34"/>
    </location>
</feature>
<keyword evidence="9" id="KW-0902">Two-component regulatory system</keyword>
<gene>
    <name evidence="12" type="ORF">GCM10007425_26550</name>
</gene>
<evidence type="ECO:0000256" key="4">
    <source>
        <dbReference type="ARBA" id="ARBA00022553"/>
    </source>
</evidence>
<keyword evidence="7" id="KW-0418">Kinase</keyword>
<accession>A0A917G9K4</accession>
<keyword evidence="10" id="KW-0472">Membrane</keyword>
<dbReference type="EMBL" id="BMJT01000010">
    <property type="protein sequence ID" value="GGG30645.1"/>
    <property type="molecule type" value="Genomic_DNA"/>
</dbReference>
<evidence type="ECO:0000256" key="7">
    <source>
        <dbReference type="ARBA" id="ARBA00022777"/>
    </source>
</evidence>
<dbReference type="PANTHER" id="PTHR42878:SF7">
    <property type="entry name" value="SENSOR HISTIDINE KINASE GLRK"/>
    <property type="match status" value="1"/>
</dbReference>
<dbReference type="GO" id="GO:0030295">
    <property type="term" value="F:protein kinase activator activity"/>
    <property type="evidence" value="ECO:0007669"/>
    <property type="project" value="TreeGrafter"/>
</dbReference>
<evidence type="ECO:0000256" key="3">
    <source>
        <dbReference type="ARBA" id="ARBA00012438"/>
    </source>
</evidence>
<dbReference type="SUPFAM" id="SSF47384">
    <property type="entry name" value="Homodimeric domain of signal transducing histidine kinase"/>
    <property type="match status" value="1"/>
</dbReference>
<reference evidence="12" key="2">
    <citation type="submission" date="2020-09" db="EMBL/GenBank/DDBJ databases">
        <authorList>
            <person name="Sun Q."/>
            <person name="Zhou Y."/>
        </authorList>
    </citation>
    <scope>NUCLEOTIDE SEQUENCE</scope>
    <source>
        <strain evidence="12">CGMCC 1.15760</strain>
    </source>
</reference>
<keyword evidence="8" id="KW-0067">ATP-binding</keyword>